<dbReference type="EMBL" id="JAHLPM010000012">
    <property type="protein sequence ID" value="MBU5439118.1"/>
    <property type="molecule type" value="Genomic_DNA"/>
</dbReference>
<comment type="caution">
    <text evidence="2">The sequence shown here is derived from an EMBL/GenBank/DDBJ whole genome shotgun (WGS) entry which is preliminary data.</text>
</comment>
<feature type="transmembrane region" description="Helical" evidence="1">
    <location>
        <begin position="6"/>
        <end position="21"/>
    </location>
</feature>
<proteinExistence type="predicted"/>
<accession>A0ABS6EAB7</accession>
<keyword evidence="1" id="KW-1133">Transmembrane helix</keyword>
<feature type="transmembrane region" description="Helical" evidence="1">
    <location>
        <begin position="57"/>
        <end position="76"/>
    </location>
</feature>
<dbReference type="RefSeq" id="WP_216520822.1">
    <property type="nucleotide sequence ID" value="NZ_JAHLPM010000012.1"/>
</dbReference>
<organism evidence="2 3">
    <name type="scientific">Tissierella simiarum</name>
    <dbReference type="NCBI Taxonomy" id="2841534"/>
    <lineage>
        <taxon>Bacteria</taxon>
        <taxon>Bacillati</taxon>
        <taxon>Bacillota</taxon>
        <taxon>Tissierellia</taxon>
        <taxon>Tissierellales</taxon>
        <taxon>Tissierellaceae</taxon>
        <taxon>Tissierella</taxon>
    </lineage>
</organism>
<evidence type="ECO:0000256" key="1">
    <source>
        <dbReference type="SAM" id="Phobius"/>
    </source>
</evidence>
<dbReference type="Proteomes" id="UP000749471">
    <property type="component" value="Unassembled WGS sequence"/>
</dbReference>
<keyword evidence="1" id="KW-0472">Membrane</keyword>
<gene>
    <name evidence="2" type="ORF">KQI42_13940</name>
</gene>
<protein>
    <submittedName>
        <fullName evidence="2">Uncharacterized protein</fullName>
    </submittedName>
</protein>
<feature type="transmembrane region" description="Helical" evidence="1">
    <location>
        <begin position="28"/>
        <end position="45"/>
    </location>
</feature>
<keyword evidence="1" id="KW-0812">Transmembrane</keyword>
<evidence type="ECO:0000313" key="2">
    <source>
        <dbReference type="EMBL" id="MBU5439118.1"/>
    </source>
</evidence>
<evidence type="ECO:0000313" key="3">
    <source>
        <dbReference type="Proteomes" id="UP000749471"/>
    </source>
</evidence>
<reference evidence="2 3" key="1">
    <citation type="submission" date="2021-06" db="EMBL/GenBank/DDBJ databases">
        <authorList>
            <person name="Sun Q."/>
            <person name="Li D."/>
        </authorList>
    </citation>
    <scope>NUCLEOTIDE SEQUENCE [LARGE SCALE GENOMIC DNA]</scope>
    <source>
        <strain evidence="2 3">MSJ-40</strain>
    </source>
</reference>
<sequence>MDIGRILIFFPAMIFFFYSFWKHKKDFYLLCGIACWLSVFYIGKHNLHQVFQDSTKATINSISKFFLILVFTLYFIKSFKEIKEIKEIKK</sequence>
<keyword evidence="3" id="KW-1185">Reference proteome</keyword>
<name>A0ABS6EAB7_9FIRM</name>